<comment type="function">
    <text evidence="1">Intake of glucose and galactose.</text>
</comment>
<evidence type="ECO:0000256" key="9">
    <source>
        <dbReference type="ARBA" id="ARBA00022989"/>
    </source>
</evidence>
<feature type="domain" description="Major facilitator superfamily (MFS) profile" evidence="12">
    <location>
        <begin position="28"/>
        <end position="420"/>
    </location>
</feature>
<evidence type="ECO:0000259" key="12">
    <source>
        <dbReference type="PROSITE" id="PS50850"/>
    </source>
</evidence>
<dbReference type="InterPro" id="IPR050375">
    <property type="entry name" value="MFS_TsgA-like"/>
</dbReference>
<evidence type="ECO:0000256" key="11">
    <source>
        <dbReference type="SAM" id="Phobius"/>
    </source>
</evidence>
<evidence type="ECO:0000256" key="2">
    <source>
        <dbReference type="ARBA" id="ARBA00004429"/>
    </source>
</evidence>
<evidence type="ECO:0000256" key="3">
    <source>
        <dbReference type="ARBA" id="ARBA00009120"/>
    </source>
</evidence>
<proteinExistence type="inferred from homology"/>
<feature type="transmembrane region" description="Helical" evidence="11">
    <location>
        <begin position="164"/>
        <end position="184"/>
    </location>
</feature>
<feature type="transmembrane region" description="Helical" evidence="11">
    <location>
        <begin position="282"/>
        <end position="300"/>
    </location>
</feature>
<keyword evidence="14" id="KW-1185">Reference proteome</keyword>
<dbReference type="InterPro" id="IPR005964">
    <property type="entry name" value="Glc/Gal_transptr_bac"/>
</dbReference>
<dbReference type="InterPro" id="IPR020846">
    <property type="entry name" value="MFS_dom"/>
</dbReference>
<dbReference type="Gene3D" id="1.20.1250.20">
    <property type="entry name" value="MFS general substrate transporter like domains"/>
    <property type="match status" value="2"/>
</dbReference>
<evidence type="ECO:0000256" key="8">
    <source>
        <dbReference type="ARBA" id="ARBA00022692"/>
    </source>
</evidence>
<evidence type="ECO:0000313" key="13">
    <source>
        <dbReference type="EMBL" id="AZQ10461.1"/>
    </source>
</evidence>
<dbReference type="EMBL" id="CP020373">
    <property type="protein sequence ID" value="AZQ10461.1"/>
    <property type="molecule type" value="Genomic_DNA"/>
</dbReference>
<evidence type="ECO:0000256" key="1">
    <source>
        <dbReference type="ARBA" id="ARBA00003321"/>
    </source>
</evidence>
<keyword evidence="4" id="KW-0813">Transport</keyword>
<evidence type="ECO:0000256" key="4">
    <source>
        <dbReference type="ARBA" id="ARBA00022448"/>
    </source>
</evidence>
<evidence type="ECO:0000256" key="10">
    <source>
        <dbReference type="ARBA" id="ARBA00023136"/>
    </source>
</evidence>
<keyword evidence="5" id="KW-1003">Cell membrane</keyword>
<keyword evidence="6" id="KW-0997">Cell inner membrane</keyword>
<feature type="transmembrane region" description="Helical" evidence="11">
    <location>
        <begin position="312"/>
        <end position="329"/>
    </location>
</feature>
<comment type="similarity">
    <text evidence="3">Belongs to the major facilitator superfamily. FHS transporter (TC 2.A.1.7) family.</text>
</comment>
<evidence type="ECO:0000256" key="6">
    <source>
        <dbReference type="ARBA" id="ARBA00022519"/>
    </source>
</evidence>
<feature type="transmembrane region" description="Helical" evidence="11">
    <location>
        <begin position="94"/>
        <end position="112"/>
    </location>
</feature>
<dbReference type="CDD" id="cd17394">
    <property type="entry name" value="MFS_FucP_like"/>
    <property type="match status" value="1"/>
</dbReference>
<reference evidence="14" key="1">
    <citation type="submission" date="2017-03" db="EMBL/GenBank/DDBJ databases">
        <title>Full genome sequence of a non-lethal Shewanella isolate that potentiates virulence of Vibio parahaemolyticus causing acute hepatopancreatic necrosis disease (AHPND) in shrimp.</title>
        <authorList>
            <person name="Prachumwat A."/>
            <person name="Sritunyalucksana K."/>
        </authorList>
    </citation>
    <scope>NUCLEOTIDE SEQUENCE [LARGE SCALE GENOMIC DNA]</scope>
    <source>
        <strain evidence="14">TH2012</strain>
    </source>
</reference>
<gene>
    <name evidence="13" type="primary">fucP_5</name>
    <name evidence="13" type="ORF">STH12_01339</name>
</gene>
<keyword evidence="9 11" id="KW-1133">Transmembrane helix</keyword>
<keyword evidence="10 11" id="KW-0472">Membrane</keyword>
<dbReference type="Pfam" id="PF07690">
    <property type="entry name" value="MFS_1"/>
    <property type="match status" value="1"/>
</dbReference>
<feature type="transmembrane region" description="Helical" evidence="11">
    <location>
        <begin position="335"/>
        <end position="358"/>
    </location>
</feature>
<accession>A0ABM7D1Y7</accession>
<dbReference type="PROSITE" id="PS50850">
    <property type="entry name" value="MFS"/>
    <property type="match status" value="1"/>
</dbReference>
<sequence length="422" mass="43538">MASGAPVSIPPGPSGAQGQETHGKFGFALASLTTLFFMWGFITCLNDILIPHLKAVFNLNYAQAMLIQFCFFGAYFLVSVPAGALVKRVGYQKGIVVGLLTAALGCGLFYPAAVSATYGVFLGALFVLASGITVLQVAANPYVTALGPVETASSRLTLTQAFNSLGTTIAPAFGSVLILSVAAGASAQAEAEAVKLPYLLLCGMLVVLALVFALLKLPHIQGQEDETLEGDATKPVSALSHRHLLLGAIGIFVYVGGEVAIGSLLVNFLGQPHVAAMEEAQAAHYIAFYWGGAMVGRFIGAAVMQKVPAGKVLRFNAFMAALLVVVAVMSEGAVAMWAILAVGLFNSIMFPTIFSLALKNLGPATAQGSGILCLAIVGGAIVPLAQGLIADAAGLSVSFLLPVLCYAYILFYGLKGSEVKAG</sequence>
<feature type="transmembrane region" description="Helical" evidence="11">
    <location>
        <begin position="370"/>
        <end position="389"/>
    </location>
</feature>
<evidence type="ECO:0000313" key="14">
    <source>
        <dbReference type="Proteomes" id="UP000278437"/>
    </source>
</evidence>
<name>A0ABM7D1Y7_9GAMM</name>
<organism evidence="13 14">
    <name type="scientific">Shewanella khirikhana</name>
    <dbReference type="NCBI Taxonomy" id="1965282"/>
    <lineage>
        <taxon>Bacteria</taxon>
        <taxon>Pseudomonadati</taxon>
        <taxon>Pseudomonadota</taxon>
        <taxon>Gammaproteobacteria</taxon>
        <taxon>Alteromonadales</taxon>
        <taxon>Shewanellaceae</taxon>
        <taxon>Shewanella</taxon>
    </lineage>
</organism>
<dbReference type="InterPro" id="IPR011701">
    <property type="entry name" value="MFS"/>
</dbReference>
<protein>
    <submittedName>
        <fullName evidence="13">L-fucose-proton symporter</fullName>
    </submittedName>
</protein>
<dbReference type="PANTHER" id="PTHR43702">
    <property type="entry name" value="L-FUCOSE-PROTON SYMPORTER"/>
    <property type="match status" value="1"/>
</dbReference>
<feature type="transmembrane region" description="Helical" evidence="11">
    <location>
        <begin position="395"/>
        <end position="414"/>
    </location>
</feature>
<feature type="transmembrane region" description="Helical" evidence="11">
    <location>
        <begin position="27"/>
        <end position="49"/>
    </location>
</feature>
<dbReference type="SUPFAM" id="SSF103473">
    <property type="entry name" value="MFS general substrate transporter"/>
    <property type="match status" value="1"/>
</dbReference>
<dbReference type="PANTHER" id="PTHR43702:SF3">
    <property type="entry name" value="PROTEIN TSGA"/>
    <property type="match status" value="1"/>
</dbReference>
<dbReference type="Proteomes" id="UP000278437">
    <property type="component" value="Chromosome"/>
</dbReference>
<feature type="transmembrane region" description="Helical" evidence="11">
    <location>
        <begin position="118"/>
        <end position="143"/>
    </location>
</feature>
<dbReference type="RefSeq" id="WP_126166827.1">
    <property type="nucleotide sequence ID" value="NZ_CP020373.1"/>
</dbReference>
<feature type="transmembrane region" description="Helical" evidence="11">
    <location>
        <begin position="196"/>
        <end position="215"/>
    </location>
</feature>
<dbReference type="InterPro" id="IPR036259">
    <property type="entry name" value="MFS_trans_sf"/>
</dbReference>
<keyword evidence="8 11" id="KW-0812">Transmembrane</keyword>
<dbReference type="NCBIfam" id="TIGR01272">
    <property type="entry name" value="gluP"/>
    <property type="match status" value="1"/>
</dbReference>
<comment type="subcellular location">
    <subcellularLocation>
        <location evidence="2">Cell inner membrane</location>
        <topology evidence="2">Multi-pass membrane protein</topology>
    </subcellularLocation>
</comment>
<feature type="transmembrane region" description="Helical" evidence="11">
    <location>
        <begin position="61"/>
        <end position="82"/>
    </location>
</feature>
<evidence type="ECO:0000256" key="5">
    <source>
        <dbReference type="ARBA" id="ARBA00022475"/>
    </source>
</evidence>
<evidence type="ECO:0000256" key="7">
    <source>
        <dbReference type="ARBA" id="ARBA00022597"/>
    </source>
</evidence>
<keyword evidence="7" id="KW-0762">Sugar transport</keyword>
<feature type="transmembrane region" description="Helical" evidence="11">
    <location>
        <begin position="244"/>
        <end position="270"/>
    </location>
</feature>